<proteinExistence type="predicted"/>
<dbReference type="AlphaFoldDB" id="A0A147BQJ1"/>
<accession>A0A147BQJ1</accession>
<sequence>MRTARKGCLQSTPAFAVATSRRFMFLFVHFLFVCEYKSADWLSMLSCRLCATQSERLGVGVSGMVRFTGKLVCLPM</sequence>
<dbReference type="EMBL" id="GEGO01002384">
    <property type="protein sequence ID" value="JAR93020.1"/>
    <property type="molecule type" value="Transcribed_RNA"/>
</dbReference>
<protein>
    <submittedName>
        <fullName evidence="1">Uncharacterized protein</fullName>
    </submittedName>
</protein>
<name>A0A147BQJ1_IXORI</name>
<organism evidence="1">
    <name type="scientific">Ixodes ricinus</name>
    <name type="common">Common tick</name>
    <name type="synonym">Acarus ricinus</name>
    <dbReference type="NCBI Taxonomy" id="34613"/>
    <lineage>
        <taxon>Eukaryota</taxon>
        <taxon>Metazoa</taxon>
        <taxon>Ecdysozoa</taxon>
        <taxon>Arthropoda</taxon>
        <taxon>Chelicerata</taxon>
        <taxon>Arachnida</taxon>
        <taxon>Acari</taxon>
        <taxon>Parasitiformes</taxon>
        <taxon>Ixodida</taxon>
        <taxon>Ixodoidea</taxon>
        <taxon>Ixodidae</taxon>
        <taxon>Ixodinae</taxon>
        <taxon>Ixodes</taxon>
    </lineage>
</organism>
<evidence type="ECO:0000313" key="1">
    <source>
        <dbReference type="EMBL" id="JAR93020.1"/>
    </source>
</evidence>
<reference evidence="1" key="1">
    <citation type="journal article" date="2018" name="PLoS Negl. Trop. Dis.">
        <title>Sialome diversity of ticks revealed by RNAseq of single tick salivary glands.</title>
        <authorList>
            <person name="Perner J."/>
            <person name="Kropackova S."/>
            <person name="Kopacek P."/>
            <person name="Ribeiro J.M."/>
        </authorList>
    </citation>
    <scope>NUCLEOTIDE SEQUENCE</scope>
    <source>
        <strain evidence="1">Siblings of single egg batch collected in Ceske Budejovice</strain>
        <tissue evidence="1">Salivary glands</tissue>
    </source>
</reference>